<dbReference type="RefSeq" id="WP_090769430.1">
    <property type="nucleotide sequence ID" value="NZ_FNFB01000017.1"/>
</dbReference>
<dbReference type="GO" id="GO:0006644">
    <property type="term" value="P:phospholipid metabolic process"/>
    <property type="evidence" value="ECO:0007669"/>
    <property type="project" value="InterPro"/>
</dbReference>
<proteinExistence type="predicted"/>
<keyword evidence="3" id="KW-1185">Reference proteome</keyword>
<gene>
    <name evidence="2" type="ORF">SAMN05421874_11729</name>
</gene>
<evidence type="ECO:0000313" key="3">
    <source>
        <dbReference type="Proteomes" id="UP000198683"/>
    </source>
</evidence>
<name>A0A1G9HXI0_9ACTN</name>
<keyword evidence="1" id="KW-0732">Signal</keyword>
<protein>
    <submittedName>
        <fullName evidence="2">Phospholipase A2</fullName>
    </submittedName>
</protein>
<accession>A0A1G9HXI0</accession>
<feature type="chain" id="PRO_5011661268" evidence="1">
    <location>
        <begin position="27"/>
        <end position="176"/>
    </location>
</feature>
<reference evidence="2 3" key="1">
    <citation type="submission" date="2016-10" db="EMBL/GenBank/DDBJ databases">
        <authorList>
            <person name="de Groot N.N."/>
        </authorList>
    </citation>
    <scope>NUCLEOTIDE SEQUENCE [LARGE SCALE GENOMIC DNA]</scope>
    <source>
        <strain evidence="2 3">CGMCC 4.5681</strain>
    </source>
</reference>
<feature type="signal peptide" evidence="1">
    <location>
        <begin position="1"/>
        <end position="26"/>
    </location>
</feature>
<dbReference type="OrthoDB" id="290927at2"/>
<organism evidence="2 3">
    <name type="scientific">Nonomuraea maritima</name>
    <dbReference type="NCBI Taxonomy" id="683260"/>
    <lineage>
        <taxon>Bacteria</taxon>
        <taxon>Bacillati</taxon>
        <taxon>Actinomycetota</taxon>
        <taxon>Actinomycetes</taxon>
        <taxon>Streptosporangiales</taxon>
        <taxon>Streptosporangiaceae</taxon>
        <taxon>Nonomuraea</taxon>
    </lineage>
</organism>
<dbReference type="SUPFAM" id="SSF48619">
    <property type="entry name" value="Phospholipase A2, PLA2"/>
    <property type="match status" value="1"/>
</dbReference>
<dbReference type="Pfam" id="PF09056">
    <property type="entry name" value="Phospholip_A2_3"/>
    <property type="match status" value="1"/>
</dbReference>
<dbReference type="GO" id="GO:0004623">
    <property type="term" value="F:phospholipase A2 activity"/>
    <property type="evidence" value="ECO:0007669"/>
    <property type="project" value="InterPro"/>
</dbReference>
<dbReference type="STRING" id="683260.SAMN05421874_11729"/>
<dbReference type="Gene3D" id="1.20.90.10">
    <property type="entry name" value="Phospholipase A2 domain"/>
    <property type="match status" value="1"/>
</dbReference>
<dbReference type="InterPro" id="IPR036444">
    <property type="entry name" value="PLipase_A2_dom_sf"/>
</dbReference>
<evidence type="ECO:0000256" key="1">
    <source>
        <dbReference type="SAM" id="SignalP"/>
    </source>
</evidence>
<evidence type="ECO:0000313" key="2">
    <source>
        <dbReference type="EMBL" id="SDL17678.1"/>
    </source>
</evidence>
<sequence length="176" mass="19520">MAGRSRAALATAALVTTVGFAPPALASVPSEATTEQKLTALALLTQPTSSSAAAWRLAYDNQRRYAAFNFDWSTDGCTGAADQLFTFDFRMACRRHDFGYRNYRSHGLFAENKARIDNAFLRDMRQACSRAKTLLRTVTCRSMAWSYYQAVRRFGNLTSGTRTPNTTLNLTPPQTP</sequence>
<dbReference type="InterPro" id="IPR015141">
    <property type="entry name" value="PLipase_A2_prok/fun"/>
</dbReference>
<dbReference type="AlphaFoldDB" id="A0A1G9HXI0"/>
<dbReference type="Proteomes" id="UP000198683">
    <property type="component" value="Unassembled WGS sequence"/>
</dbReference>
<dbReference type="EMBL" id="FNFB01000017">
    <property type="protein sequence ID" value="SDL17678.1"/>
    <property type="molecule type" value="Genomic_DNA"/>
</dbReference>
<dbReference type="GO" id="GO:0050482">
    <property type="term" value="P:arachidonate secretion"/>
    <property type="evidence" value="ECO:0007669"/>
    <property type="project" value="InterPro"/>
</dbReference>